<organism evidence="2 3">
    <name type="scientific">Halomonas binhaiensis</name>
    <dbReference type="NCBI Taxonomy" id="2562282"/>
    <lineage>
        <taxon>Bacteria</taxon>
        <taxon>Pseudomonadati</taxon>
        <taxon>Pseudomonadota</taxon>
        <taxon>Gammaproteobacteria</taxon>
        <taxon>Oceanospirillales</taxon>
        <taxon>Halomonadaceae</taxon>
        <taxon>Halomonas</taxon>
    </lineage>
</organism>
<accession>A0A5C1NAW1</accession>
<dbReference type="KEGG" id="hbh:E4T21_02415"/>
<keyword evidence="3" id="KW-1185">Reference proteome</keyword>
<sequence>MDELCLSQWCGWQKHGEDRPDTPQLLPSDGPGKSLPAMLRRRLDDAGRATCDILASLDSGAELPLLHASRHGDATRTLAMLHDLIAGEALSPTRFSLSVHNATLGIHSISQQHQRPLQALSACGNEFDALLSEARGYLAEGYPAVVIAFTEGDIPKEYQGHTEHPGKACAIGMRLSLNEGHKLVAGASGNSLPRPTPIDIIEWLCGSGKTPIGRHGWTLA</sequence>
<evidence type="ECO:0000313" key="3">
    <source>
        <dbReference type="Proteomes" id="UP000324285"/>
    </source>
</evidence>
<dbReference type="OrthoDB" id="9798676at2"/>
<dbReference type="AlphaFoldDB" id="A0A5C1NAW1"/>
<feature type="domain" description="Beta-ketoacyl synthase-like N-terminal" evidence="1">
    <location>
        <begin position="9"/>
        <end position="181"/>
    </location>
</feature>
<evidence type="ECO:0000259" key="1">
    <source>
        <dbReference type="Pfam" id="PF13723"/>
    </source>
</evidence>
<protein>
    <submittedName>
        <fullName evidence="2">Beta-ketoacyl synthase chain length factor</fullName>
    </submittedName>
</protein>
<dbReference type="Pfam" id="PF13723">
    <property type="entry name" value="Ketoacyl-synt_2"/>
    <property type="match status" value="1"/>
</dbReference>
<proteinExistence type="predicted"/>
<dbReference type="EMBL" id="CP038437">
    <property type="protein sequence ID" value="QEM80536.1"/>
    <property type="molecule type" value="Genomic_DNA"/>
</dbReference>
<gene>
    <name evidence="2" type="ORF">E4T21_02415</name>
</gene>
<dbReference type="RefSeq" id="WP_149283197.1">
    <property type="nucleotide sequence ID" value="NZ_CP038437.2"/>
</dbReference>
<name>A0A5C1NAW1_9GAMM</name>
<dbReference type="Proteomes" id="UP000324285">
    <property type="component" value="Chromosome"/>
</dbReference>
<evidence type="ECO:0000313" key="2">
    <source>
        <dbReference type="EMBL" id="QEM80536.1"/>
    </source>
</evidence>
<reference evidence="2" key="1">
    <citation type="submission" date="2021-02" db="EMBL/GenBank/DDBJ databases">
        <title>Strain Y2R2, a novel species of the genus Halomonas.</title>
        <authorList>
            <person name="Huang H."/>
        </authorList>
    </citation>
    <scope>NUCLEOTIDE SEQUENCE</scope>
    <source>
        <strain evidence="2">Y2R2</strain>
    </source>
</reference>
<dbReference type="InterPro" id="IPR014030">
    <property type="entry name" value="Ketoacyl_synth_N"/>
</dbReference>